<organism evidence="1 2">
    <name type="scientific">Svornostia abyssi</name>
    <dbReference type="NCBI Taxonomy" id="2898438"/>
    <lineage>
        <taxon>Bacteria</taxon>
        <taxon>Bacillati</taxon>
        <taxon>Actinomycetota</taxon>
        <taxon>Thermoleophilia</taxon>
        <taxon>Solirubrobacterales</taxon>
        <taxon>Baekduiaceae</taxon>
        <taxon>Svornostia</taxon>
    </lineage>
</organism>
<gene>
    <name evidence="1" type="ORF">LRS13_23520</name>
</gene>
<protein>
    <recommendedName>
        <fullName evidence="3">Cobalamin biosynthesis protein CobD</fullName>
    </recommendedName>
</protein>
<dbReference type="Proteomes" id="UP001058860">
    <property type="component" value="Chromosome"/>
</dbReference>
<name>A0ABY5PFY7_9ACTN</name>
<proteinExistence type="predicted"/>
<accession>A0ABY5PFY7</accession>
<evidence type="ECO:0008006" key="3">
    <source>
        <dbReference type="Google" id="ProtNLM"/>
    </source>
</evidence>
<sequence length="81" mass="8006">MSRSCRCPACASPGGFGDGEDGTGGGGAVDATPVGYIEVGPGGARYLPIEDPDRMLRVARSLAVTAAAALGALAALRSLTR</sequence>
<keyword evidence="2" id="KW-1185">Reference proteome</keyword>
<dbReference type="RefSeq" id="WP_353864103.1">
    <property type="nucleotide sequence ID" value="NZ_CP088295.1"/>
</dbReference>
<dbReference type="EMBL" id="CP088295">
    <property type="protein sequence ID" value="UUY03601.1"/>
    <property type="molecule type" value="Genomic_DNA"/>
</dbReference>
<evidence type="ECO:0000313" key="1">
    <source>
        <dbReference type="EMBL" id="UUY03601.1"/>
    </source>
</evidence>
<reference evidence="2" key="1">
    <citation type="submission" date="2021-11" db="EMBL/GenBank/DDBJ databases">
        <title>Cultivation dependent microbiological survey of springs from the worlds oldest radium mine currently devoted to the extraction of radon-saturated water.</title>
        <authorList>
            <person name="Kapinusova G."/>
            <person name="Smrhova T."/>
            <person name="Strejcek M."/>
            <person name="Suman J."/>
            <person name="Jani K."/>
            <person name="Pajer P."/>
            <person name="Uhlik O."/>
        </authorList>
    </citation>
    <scope>NUCLEOTIDE SEQUENCE [LARGE SCALE GENOMIC DNA]</scope>
    <source>
        <strain evidence="2">J379</strain>
    </source>
</reference>
<evidence type="ECO:0000313" key="2">
    <source>
        <dbReference type="Proteomes" id="UP001058860"/>
    </source>
</evidence>